<proteinExistence type="predicted"/>
<evidence type="ECO:0000313" key="3">
    <source>
        <dbReference type="Proteomes" id="UP000275267"/>
    </source>
</evidence>
<dbReference type="PANTHER" id="PTHR33924:SF1">
    <property type="entry name" value="DNA-DIRECTED RNA POLYMERASE SUBUNIT BETA"/>
    <property type="match status" value="1"/>
</dbReference>
<sequence>MAESTHGSGRHVFGDLTNVLCKRPAPSDLEKSMGGIKIRRIEKDAGTWEEFDEYAKNSSRGKGIVYGHLFDGVAKENFEGPSIFRNSKVQHMAAEAAGLLSKEDLDLRNRRASIHPCDLSDKEQDSSLESEGDYDEDDDEMDGELQGHFISSELANKTAANDSECLTQEEIVGSSGNQKSLCSLDFTTGGDMPSSSVQHASMRTSGSEAAVPTKSCACSFCLKVLKKSIKFARSLEAKSANVAGYKSKRAVEMEFELSQQRRSLFLYTENALVRESTQLTETEQWSGSINPALFRFQKAHSTGCERSVGLPVVANHRLETCRVELQGPPVKDLQGLQPPTGGARCG</sequence>
<dbReference type="PANTHER" id="PTHR33924">
    <property type="entry name" value="CATION-TRANSPORTING ATPASE"/>
    <property type="match status" value="1"/>
</dbReference>
<organism evidence="2 3">
    <name type="scientific">Panicum miliaceum</name>
    <name type="common">Proso millet</name>
    <name type="synonym">Broomcorn millet</name>
    <dbReference type="NCBI Taxonomy" id="4540"/>
    <lineage>
        <taxon>Eukaryota</taxon>
        <taxon>Viridiplantae</taxon>
        <taxon>Streptophyta</taxon>
        <taxon>Embryophyta</taxon>
        <taxon>Tracheophyta</taxon>
        <taxon>Spermatophyta</taxon>
        <taxon>Magnoliopsida</taxon>
        <taxon>Liliopsida</taxon>
        <taxon>Poales</taxon>
        <taxon>Poaceae</taxon>
        <taxon>PACMAD clade</taxon>
        <taxon>Panicoideae</taxon>
        <taxon>Panicodae</taxon>
        <taxon>Paniceae</taxon>
        <taxon>Panicinae</taxon>
        <taxon>Panicum</taxon>
        <taxon>Panicum sect. Panicum</taxon>
    </lineage>
</organism>
<accession>A0A3L6QKW0</accession>
<keyword evidence="3" id="KW-1185">Reference proteome</keyword>
<evidence type="ECO:0000313" key="2">
    <source>
        <dbReference type="EMBL" id="RLM84502.1"/>
    </source>
</evidence>
<feature type="region of interest" description="Disordered" evidence="1">
    <location>
        <begin position="116"/>
        <end position="143"/>
    </location>
</feature>
<gene>
    <name evidence="2" type="ORF">C2845_PM04G34360</name>
</gene>
<dbReference type="EMBL" id="PQIB02000011">
    <property type="protein sequence ID" value="RLM84502.1"/>
    <property type="molecule type" value="Genomic_DNA"/>
</dbReference>
<name>A0A3L6QKW0_PANMI</name>
<reference evidence="3" key="1">
    <citation type="journal article" date="2019" name="Nat. Commun.">
        <title>The genome of broomcorn millet.</title>
        <authorList>
            <person name="Zou C."/>
            <person name="Miki D."/>
            <person name="Li D."/>
            <person name="Tang Q."/>
            <person name="Xiao L."/>
            <person name="Rajput S."/>
            <person name="Deng P."/>
            <person name="Jia W."/>
            <person name="Huang R."/>
            <person name="Zhang M."/>
            <person name="Sun Y."/>
            <person name="Hu J."/>
            <person name="Fu X."/>
            <person name="Schnable P.S."/>
            <person name="Li F."/>
            <person name="Zhang H."/>
            <person name="Feng B."/>
            <person name="Zhu X."/>
            <person name="Liu R."/>
            <person name="Schnable J.C."/>
            <person name="Zhu J.-K."/>
            <person name="Zhang H."/>
        </authorList>
    </citation>
    <scope>NUCLEOTIDE SEQUENCE [LARGE SCALE GENOMIC DNA]</scope>
</reference>
<dbReference type="OrthoDB" id="1907176at2759"/>
<protein>
    <submittedName>
        <fullName evidence="2">Uncharacterized protein</fullName>
    </submittedName>
</protein>
<comment type="caution">
    <text evidence="2">The sequence shown here is derived from an EMBL/GenBank/DDBJ whole genome shotgun (WGS) entry which is preliminary data.</text>
</comment>
<evidence type="ECO:0000256" key="1">
    <source>
        <dbReference type="SAM" id="MobiDB-lite"/>
    </source>
</evidence>
<feature type="compositionally biased region" description="Acidic residues" evidence="1">
    <location>
        <begin position="126"/>
        <end position="143"/>
    </location>
</feature>
<dbReference type="Proteomes" id="UP000275267">
    <property type="component" value="Unassembled WGS sequence"/>
</dbReference>
<dbReference type="AlphaFoldDB" id="A0A3L6QKW0"/>